<keyword evidence="9" id="KW-1133">Transmembrane helix</keyword>
<dbReference type="InterPro" id="IPR016024">
    <property type="entry name" value="ARM-type_fold"/>
</dbReference>
<dbReference type="GO" id="GO:0006606">
    <property type="term" value="P:protein import into nucleus"/>
    <property type="evidence" value="ECO:0007669"/>
    <property type="project" value="TreeGrafter"/>
</dbReference>
<dbReference type="Pfam" id="PF18773">
    <property type="entry name" value="Importin_rep"/>
    <property type="match status" value="1"/>
</dbReference>
<sequence>SNDPALAKLIQEQLQSLQRQPYAWEIASQLLSLQSDQCRFFGAHTFQVKISRDWETLPEDRIDWLRDELLSWLVRLCGGPIFVTTKLCLALIAFAFNTVPNQWPHFITATVDALKIGSHAYGIPTDTIHLTILEFFTLVPEEVSNANLMGGRKLQLIGELKDSIPLVLSTVSDLLFSTTTNTSIQQKALECLQSWIQYGFDLETAYPLLQKVMSLLGDEVLFEPAVEVLLESMQQSSWARYQTYRNELLACFTSEGMREKFTLSISEEDEETGKMLAKLFTTFGETYTDYIVTQLADPNIKWLMTMIMQLTSYEGYFPVDQEVTEIPLNFWYVLQETLFDENILPLSTEKSAWSNECGQTALAMYRELVHVLIKNAKYPTDDVWQSWNKDVRDKFKIWRRDLGDTMINPYYVLRDEMLSILLDHSVYIINQWSSLPSASQHLEATLFCLKSISEEISPTEDQHIARFFGQEVLGRLPKDSSIRLQNTVLLLMGSLSEWLKTHAQYLGSVMNYIAPCLSNPQLAPAASSAFADICDTCRESLVDELESLMHVYAAMTSSQIKANIMQKVVESVADVIQVLSPERAMGPLMSLTGDILQGVSKALLSVKEDPTTAREAILIQLQYLSACCRGIQSPNDDYQSLMERNSVYDAYASGQLSAMYATVEGFNEITFAIRASCLQIASMWGADEQVMKALSHFLELGMRSTSPLLSLNFEDLVSLLETSYGIAPFSCWLDTASFMMTVYGGQADHVETLRDLLGVLTTKTLAFIHGAQAMEHYPDVVDSYFGLLSRAVRRCPMAFYQLPINMISTIFMFVIAGMGLQERLALKAALNFMADFVSQDYQENSDIAKIVDTIMMNMGMQIMEQLLMGIGGRVPRSFSGPLVDVLYKITGKYIQPSRQWLHTLLATDGFPTSLASPNDKEIFLKGVLGTRSLKRFKENANSFSIKCRGLGNTSFGKV</sequence>
<evidence type="ECO:0000256" key="4">
    <source>
        <dbReference type="ARBA" id="ARBA00016020"/>
    </source>
</evidence>
<evidence type="ECO:0000256" key="1">
    <source>
        <dbReference type="ARBA" id="ARBA00004123"/>
    </source>
</evidence>
<keyword evidence="5" id="KW-0813">Transport</keyword>
<evidence type="ECO:0000256" key="7">
    <source>
        <dbReference type="ARBA" id="ARBA00022927"/>
    </source>
</evidence>
<evidence type="ECO:0000313" key="11">
    <source>
        <dbReference type="EMBL" id="KAG2210956.1"/>
    </source>
</evidence>
<dbReference type="OrthoDB" id="2016913at2759"/>
<evidence type="ECO:0000256" key="9">
    <source>
        <dbReference type="SAM" id="Phobius"/>
    </source>
</evidence>
<dbReference type="PANTHER" id="PTHR12363">
    <property type="entry name" value="TRANSPORTIN 3 AND IMPORTIN 13"/>
    <property type="match status" value="1"/>
</dbReference>
<evidence type="ECO:0000256" key="8">
    <source>
        <dbReference type="ARBA" id="ARBA00023242"/>
    </source>
</evidence>
<dbReference type="GO" id="GO:0031267">
    <property type="term" value="F:small GTPase binding"/>
    <property type="evidence" value="ECO:0007669"/>
    <property type="project" value="InterPro"/>
</dbReference>
<gene>
    <name evidence="11" type="ORF">INT47_000116</name>
</gene>
<dbReference type="InterPro" id="IPR057942">
    <property type="entry name" value="TPR_TNPO3_IPO13_3rd"/>
</dbReference>
<protein>
    <recommendedName>
        <fullName evidence="4">Importin-13</fullName>
    </recommendedName>
</protein>
<keyword evidence="7" id="KW-0653">Protein transport</keyword>
<reference evidence="11" key="1">
    <citation type="submission" date="2020-12" db="EMBL/GenBank/DDBJ databases">
        <title>Metabolic potential, ecology and presence of endohyphal bacteria is reflected in genomic diversity of Mucoromycotina.</title>
        <authorList>
            <person name="Muszewska A."/>
            <person name="Okrasinska A."/>
            <person name="Steczkiewicz K."/>
            <person name="Drgas O."/>
            <person name="Orlowska M."/>
            <person name="Perlinska-Lenart U."/>
            <person name="Aleksandrzak-Piekarczyk T."/>
            <person name="Szatraj K."/>
            <person name="Zielenkiewicz U."/>
            <person name="Pilsyk S."/>
            <person name="Malc E."/>
            <person name="Mieczkowski P."/>
            <person name="Kruszewska J.S."/>
            <person name="Biernat P."/>
            <person name="Pawlowska J."/>
        </authorList>
    </citation>
    <scope>NUCLEOTIDE SEQUENCE</scope>
    <source>
        <strain evidence="11">WA0000017839</strain>
    </source>
</reference>
<dbReference type="GO" id="GO:0005737">
    <property type="term" value="C:cytoplasm"/>
    <property type="evidence" value="ECO:0007669"/>
    <property type="project" value="TreeGrafter"/>
</dbReference>
<organism evidence="11 12">
    <name type="scientific">Mucor saturninus</name>
    <dbReference type="NCBI Taxonomy" id="64648"/>
    <lineage>
        <taxon>Eukaryota</taxon>
        <taxon>Fungi</taxon>
        <taxon>Fungi incertae sedis</taxon>
        <taxon>Mucoromycota</taxon>
        <taxon>Mucoromycotina</taxon>
        <taxon>Mucoromycetes</taxon>
        <taxon>Mucorales</taxon>
        <taxon>Mucorineae</taxon>
        <taxon>Mucoraceae</taxon>
        <taxon>Mucor</taxon>
    </lineage>
</organism>
<evidence type="ECO:0000256" key="5">
    <source>
        <dbReference type="ARBA" id="ARBA00022448"/>
    </source>
</evidence>
<dbReference type="InterPro" id="IPR051345">
    <property type="entry name" value="Importin_beta-like_NTR"/>
</dbReference>
<dbReference type="GO" id="GO:0005634">
    <property type="term" value="C:nucleus"/>
    <property type="evidence" value="ECO:0007669"/>
    <property type="project" value="UniProtKB-SubCell"/>
</dbReference>
<dbReference type="Pfam" id="PF24140">
    <property type="entry name" value="TPR_TNPO3_IPO13_3rd"/>
    <property type="match status" value="1"/>
</dbReference>
<dbReference type="Pfam" id="PF08389">
    <property type="entry name" value="Xpo1"/>
    <property type="match status" value="1"/>
</dbReference>
<evidence type="ECO:0000256" key="6">
    <source>
        <dbReference type="ARBA" id="ARBA00022737"/>
    </source>
</evidence>
<dbReference type="Pfam" id="PF03810">
    <property type="entry name" value="IBN_N"/>
    <property type="match status" value="1"/>
</dbReference>
<name>A0A8H7RH02_9FUNG</name>
<dbReference type="AlphaFoldDB" id="A0A8H7RH02"/>
<dbReference type="InterPro" id="IPR001494">
    <property type="entry name" value="Importin-beta_N"/>
</dbReference>
<dbReference type="Gene3D" id="1.25.10.10">
    <property type="entry name" value="Leucine-rich Repeat Variant"/>
    <property type="match status" value="1"/>
</dbReference>
<dbReference type="InterPro" id="IPR011989">
    <property type="entry name" value="ARM-like"/>
</dbReference>
<dbReference type="PANTHER" id="PTHR12363:SF33">
    <property type="entry name" value="IMPORTIN-13"/>
    <property type="match status" value="1"/>
</dbReference>
<keyword evidence="9" id="KW-0812">Transmembrane</keyword>
<dbReference type="PROSITE" id="PS50166">
    <property type="entry name" value="IMPORTIN_B_NT"/>
    <property type="match status" value="1"/>
</dbReference>
<evidence type="ECO:0000256" key="2">
    <source>
        <dbReference type="ARBA" id="ARBA00007991"/>
    </source>
</evidence>
<proteinExistence type="inferred from homology"/>
<comment type="caution">
    <text evidence="11">The sequence shown here is derived from an EMBL/GenBank/DDBJ whole genome shotgun (WGS) entry which is preliminary data.</text>
</comment>
<comment type="subcellular location">
    <subcellularLocation>
        <location evidence="1">Nucleus</location>
    </subcellularLocation>
</comment>
<dbReference type="InterPro" id="IPR057941">
    <property type="entry name" value="TPR_TNPO3_IPO13_2nd"/>
</dbReference>
<dbReference type="Proteomes" id="UP000603453">
    <property type="component" value="Unassembled WGS sequence"/>
</dbReference>
<keyword evidence="9" id="KW-0472">Membrane</keyword>
<evidence type="ECO:0000313" key="12">
    <source>
        <dbReference type="Proteomes" id="UP000603453"/>
    </source>
</evidence>
<feature type="non-terminal residue" evidence="11">
    <location>
        <position position="1"/>
    </location>
</feature>
<comment type="similarity">
    <text evidence="2">Belongs to the importin beta family.</text>
</comment>
<evidence type="ECO:0000256" key="3">
    <source>
        <dbReference type="ARBA" id="ARBA00011422"/>
    </source>
</evidence>
<dbReference type="InterPro" id="IPR040520">
    <property type="entry name" value="Importin_rep_3"/>
</dbReference>
<dbReference type="Pfam" id="PF18806">
    <property type="entry name" value="Importin_rep_3"/>
    <property type="match status" value="1"/>
</dbReference>
<feature type="transmembrane region" description="Helical" evidence="9">
    <location>
        <begin position="798"/>
        <end position="820"/>
    </location>
</feature>
<keyword evidence="8" id="KW-0539">Nucleus</keyword>
<keyword evidence="6" id="KW-0677">Repeat</keyword>
<dbReference type="SUPFAM" id="SSF48371">
    <property type="entry name" value="ARM repeat"/>
    <property type="match status" value="1"/>
</dbReference>
<dbReference type="InterPro" id="IPR013598">
    <property type="entry name" value="Exportin-1/Importin-b-like"/>
</dbReference>
<feature type="domain" description="Importin N-terminal" evidence="10">
    <location>
        <begin position="10"/>
        <end position="75"/>
    </location>
</feature>
<dbReference type="EMBL" id="JAEPRD010000010">
    <property type="protein sequence ID" value="KAG2210956.1"/>
    <property type="molecule type" value="Genomic_DNA"/>
</dbReference>
<keyword evidence="12" id="KW-1185">Reference proteome</keyword>
<evidence type="ECO:0000259" key="10">
    <source>
        <dbReference type="PROSITE" id="PS50166"/>
    </source>
</evidence>
<comment type="subunit">
    <text evidence="3">Interacts with UBC9, RAN, RBM8A, eIF-1A and PAX6.</text>
</comment>
<dbReference type="InterPro" id="IPR040709">
    <property type="entry name" value="Importin_rep_1"/>
</dbReference>
<accession>A0A8H7RH02</accession>
<dbReference type="Pfam" id="PF24138">
    <property type="entry name" value="TPR_TNPO3_IPO13_2nd"/>
    <property type="match status" value="1"/>
</dbReference>